<dbReference type="AlphaFoldDB" id="A0A0F9V3A2"/>
<name>A0A0F9V3A2_9ZZZZ</name>
<gene>
    <name evidence="1" type="ORF">LCGC14_0145640</name>
</gene>
<protein>
    <submittedName>
        <fullName evidence="1">Uncharacterized protein</fullName>
    </submittedName>
</protein>
<evidence type="ECO:0000313" key="1">
    <source>
        <dbReference type="EMBL" id="KKN98454.1"/>
    </source>
</evidence>
<sequence length="184" mass="20558">MNLSNQVRNLIAAECGVSKATLVKSIREVKTNYKESQRAFELNTKHSNWSSMVSNLNDKDSQRDRFRAIHVVQCLLRGRAMSEIEPKTAIDNKISSTAIKNALRAESADVAKKLNKPWLADAVIFNIPTSPTPKGWDTDPCVQYDVEVSLSAEAVGEISAEQIAKEIREVEDVRILEEIETMAQ</sequence>
<accession>A0A0F9V3A2</accession>
<proteinExistence type="predicted"/>
<reference evidence="1" key="1">
    <citation type="journal article" date="2015" name="Nature">
        <title>Complex archaea that bridge the gap between prokaryotes and eukaryotes.</title>
        <authorList>
            <person name="Spang A."/>
            <person name="Saw J.H."/>
            <person name="Jorgensen S.L."/>
            <person name="Zaremba-Niedzwiedzka K."/>
            <person name="Martijn J."/>
            <person name="Lind A.E."/>
            <person name="van Eijk R."/>
            <person name="Schleper C."/>
            <person name="Guy L."/>
            <person name="Ettema T.J."/>
        </authorList>
    </citation>
    <scope>NUCLEOTIDE SEQUENCE</scope>
</reference>
<comment type="caution">
    <text evidence="1">The sequence shown here is derived from an EMBL/GenBank/DDBJ whole genome shotgun (WGS) entry which is preliminary data.</text>
</comment>
<organism evidence="1">
    <name type="scientific">marine sediment metagenome</name>
    <dbReference type="NCBI Taxonomy" id="412755"/>
    <lineage>
        <taxon>unclassified sequences</taxon>
        <taxon>metagenomes</taxon>
        <taxon>ecological metagenomes</taxon>
    </lineage>
</organism>
<dbReference type="EMBL" id="LAZR01000051">
    <property type="protein sequence ID" value="KKN98454.1"/>
    <property type="molecule type" value="Genomic_DNA"/>
</dbReference>